<proteinExistence type="predicted"/>
<dbReference type="EMBL" id="ADZX01000403">
    <property type="protein sequence ID" value="EFK96787.1"/>
    <property type="molecule type" value="Genomic_DNA"/>
</dbReference>
<evidence type="ECO:0000313" key="1">
    <source>
        <dbReference type="EMBL" id="EFK96787.1"/>
    </source>
</evidence>
<dbReference type="PANTHER" id="PTHR32329">
    <property type="entry name" value="BIFUNCTIONAL PROTEIN [INCLUDES 2-HYDROXYACYL-COA DEHYDRATASE (N-TER) AND ITS ACTIVATOR DOMAIN (C_TERM)-RELATED"/>
    <property type="match status" value="1"/>
</dbReference>
<dbReference type="AlphaFoldDB" id="D9PI27"/>
<dbReference type="InterPro" id="IPR051805">
    <property type="entry name" value="Dehydratase_Activator_Redct"/>
</dbReference>
<protein>
    <submittedName>
        <fullName evidence="1">CoA-substrate-specific enzyme activase</fullName>
    </submittedName>
</protein>
<comment type="caution">
    <text evidence="1">The sequence shown here is derived from an EMBL/GenBank/DDBJ whole genome shotgun (WGS) entry which is preliminary data.</text>
</comment>
<dbReference type="PANTHER" id="PTHR32329:SF2">
    <property type="entry name" value="BIFUNCTIONAL PROTEIN [INCLUDES 2-HYDROXYACYL-COA DEHYDRATASE (N-TER) AND ITS ACTIVATOR DOMAIN (C_TERM)"/>
    <property type="match status" value="1"/>
</dbReference>
<reference evidence="1" key="2">
    <citation type="journal article" date="2011" name="Microb. Ecol.">
        <title>Taxonomic and Functional Metagenomic Profiling of the Microbial Community in the Anoxic Sediment of a Sub-saline Shallow Lake (Laguna de Carrizo, Central Spain).</title>
        <authorList>
            <person name="Ferrer M."/>
            <person name="Guazzaroni M.E."/>
            <person name="Richter M."/>
            <person name="Garcia-Salamanca A."/>
            <person name="Yarza P."/>
            <person name="Suarez-Suarez A."/>
            <person name="Solano J."/>
            <person name="Alcaide M."/>
            <person name="van Dillewijn P."/>
            <person name="Molina-Henares M.A."/>
            <person name="Lopez-Cortes N."/>
            <person name="Al-Ramahi Y."/>
            <person name="Guerrero C."/>
            <person name="Acosta A."/>
            <person name="de Eugenio L.I."/>
            <person name="Martinez V."/>
            <person name="Marques S."/>
            <person name="Rojo F."/>
            <person name="Santero E."/>
            <person name="Genilloud O."/>
            <person name="Perez-Perez J."/>
            <person name="Rossello-Mora R."/>
            <person name="Ramos J.L."/>
        </authorList>
    </citation>
    <scope>NUCLEOTIDE SEQUENCE</scope>
</reference>
<reference evidence="1" key="1">
    <citation type="submission" date="2010-07" db="EMBL/GenBank/DDBJ databases">
        <authorList>
            <consortium name="CONSOLIDER consortium CSD2007-00005"/>
            <person name="Guazzaroni M.-E."/>
            <person name="Richter M."/>
            <person name="Garcia-Salamanca A."/>
            <person name="Yarza P."/>
            <person name="Ferrer M."/>
        </authorList>
    </citation>
    <scope>NUCLEOTIDE SEQUENCE</scope>
</reference>
<name>D9PI27_9ZZZZ</name>
<organism evidence="1">
    <name type="scientific">sediment metagenome</name>
    <dbReference type="NCBI Taxonomy" id="749907"/>
    <lineage>
        <taxon>unclassified sequences</taxon>
        <taxon>metagenomes</taxon>
        <taxon>ecological metagenomes</taxon>
    </lineage>
</organism>
<gene>
    <name evidence="1" type="ORF">LDC_1181</name>
</gene>
<accession>D9PI27</accession>
<sequence length="455" mass="51783">MEARRKNQEEQAPGNLGKIRFGKKTVLIPEMNRSTALLLAATFRGFGVEARALETYKGLDLGKEYTSGKECYPCQVTLGDILYFVQEEKKRLGPAFDPGQYVYFLPESDGPCRFGLYNRFQRIVLDSLPGLDRLTITSITTRDGYSFAGILEKDKALDFQKSGYFAIVVADIMDRLRWRIRPYEKKAGSADEFIETSLHHLERTFQEHGPNKAFEKILDEVVRVVEEGKALIDPKIPPKPLIGMVGEIFLRTHIQSNQDIIRLLEKHGAEVLNASVAEWGNYVSYDALRSAKAQARLNLKQLRFSPLWSKLKEMLGFGIDLYYKEYRQEQIYKRVEPVLDLIGDHKISHLEEVLKERDLFSFDVATEACLSIASIISCAHAGYNGMVNVYPFTCMPSTTTSAVVKPVMSELGIPYLDAPYDSSIQPGREAAIRTFMYQAEQHFRRHGRMQKRPSP</sequence>